<accession>A0A4U0H5S1</accession>
<keyword evidence="1" id="KW-0597">Phosphoprotein</keyword>
<organism evidence="3 4">
    <name type="scientific">Sphingobacterium alkalisoli</name>
    <dbReference type="NCBI Taxonomy" id="1874115"/>
    <lineage>
        <taxon>Bacteria</taxon>
        <taxon>Pseudomonadati</taxon>
        <taxon>Bacteroidota</taxon>
        <taxon>Sphingobacteriia</taxon>
        <taxon>Sphingobacteriales</taxon>
        <taxon>Sphingobacteriaceae</taxon>
        <taxon>Sphingobacterium</taxon>
    </lineage>
</organism>
<sequence>MKIIIIEDERITAADLQQTLKQIDPSIEVTSIIHSVREGLAYFSENKKPDLIFSDIRLGDGLSFEIINVLQVPVIFCTAYDEYALNAFNANGIAYILKPFTEDSVREAIVKYRNLVGTGQQEIIAKQYEALTNMFPLFSKPKISSLLVHHKDIVLPIRMIDVAMVYLKNNLVYLCTFDERTYYPNKGLDELEQLMGEQFFRVNRQYLVNRKAVTHASSLLSRKMSLAVSVPHDEIITISREKSPQFLKWLQESE</sequence>
<proteinExistence type="predicted"/>
<dbReference type="InterPro" id="IPR007492">
    <property type="entry name" value="LytTR_DNA-bd_dom"/>
</dbReference>
<dbReference type="EMBL" id="SUKA01000002">
    <property type="protein sequence ID" value="TJY67107.1"/>
    <property type="molecule type" value="Genomic_DNA"/>
</dbReference>
<name>A0A4U0H5S1_9SPHI</name>
<evidence type="ECO:0000259" key="2">
    <source>
        <dbReference type="PROSITE" id="PS50110"/>
    </source>
</evidence>
<feature type="domain" description="Response regulatory" evidence="2">
    <location>
        <begin position="2"/>
        <end position="113"/>
    </location>
</feature>
<dbReference type="RefSeq" id="WP_136820454.1">
    <property type="nucleotide sequence ID" value="NZ_BMJX01000002.1"/>
</dbReference>
<dbReference type="Proteomes" id="UP000309872">
    <property type="component" value="Unassembled WGS sequence"/>
</dbReference>
<dbReference type="PANTHER" id="PTHR37299">
    <property type="entry name" value="TRANSCRIPTIONAL REGULATOR-RELATED"/>
    <property type="match status" value="1"/>
</dbReference>
<keyword evidence="4" id="KW-1185">Reference proteome</keyword>
<evidence type="ECO:0000313" key="4">
    <source>
        <dbReference type="Proteomes" id="UP000309872"/>
    </source>
</evidence>
<gene>
    <name evidence="3" type="ORF">FAZ19_09475</name>
</gene>
<dbReference type="SUPFAM" id="SSF52172">
    <property type="entry name" value="CheY-like"/>
    <property type="match status" value="1"/>
</dbReference>
<dbReference type="SMART" id="SM00850">
    <property type="entry name" value="LytTR"/>
    <property type="match status" value="1"/>
</dbReference>
<dbReference type="Pfam" id="PF04397">
    <property type="entry name" value="LytTR"/>
    <property type="match status" value="1"/>
</dbReference>
<dbReference type="SMART" id="SM00448">
    <property type="entry name" value="REC"/>
    <property type="match status" value="1"/>
</dbReference>
<reference evidence="3 4" key="1">
    <citation type="submission" date="2019-04" db="EMBL/GenBank/DDBJ databases">
        <title>Sphingobacterium olei sp. nov., isolated from oil-contaminated soil.</title>
        <authorList>
            <person name="Liu B."/>
        </authorList>
    </citation>
    <scope>NUCLEOTIDE SEQUENCE [LARGE SCALE GENOMIC DNA]</scope>
    <source>
        <strain evidence="3 4">Y3L14</strain>
    </source>
</reference>
<evidence type="ECO:0000313" key="3">
    <source>
        <dbReference type="EMBL" id="TJY67107.1"/>
    </source>
</evidence>
<dbReference type="InterPro" id="IPR011006">
    <property type="entry name" value="CheY-like_superfamily"/>
</dbReference>
<dbReference type="GO" id="GO:0003677">
    <property type="term" value="F:DNA binding"/>
    <property type="evidence" value="ECO:0007669"/>
    <property type="project" value="InterPro"/>
</dbReference>
<comment type="caution">
    <text evidence="3">The sequence shown here is derived from an EMBL/GenBank/DDBJ whole genome shotgun (WGS) entry which is preliminary data.</text>
</comment>
<dbReference type="PROSITE" id="PS50110">
    <property type="entry name" value="RESPONSE_REGULATORY"/>
    <property type="match status" value="1"/>
</dbReference>
<feature type="modified residue" description="4-aspartylphosphate" evidence="1">
    <location>
        <position position="55"/>
    </location>
</feature>
<dbReference type="OrthoDB" id="9787344at2"/>
<dbReference type="PANTHER" id="PTHR37299:SF1">
    <property type="entry name" value="STAGE 0 SPORULATION PROTEIN A HOMOLOG"/>
    <property type="match status" value="1"/>
</dbReference>
<dbReference type="InterPro" id="IPR001789">
    <property type="entry name" value="Sig_transdc_resp-reg_receiver"/>
</dbReference>
<dbReference type="Gene3D" id="3.40.50.2300">
    <property type="match status" value="1"/>
</dbReference>
<dbReference type="GO" id="GO:0000156">
    <property type="term" value="F:phosphorelay response regulator activity"/>
    <property type="evidence" value="ECO:0007669"/>
    <property type="project" value="InterPro"/>
</dbReference>
<evidence type="ECO:0000256" key="1">
    <source>
        <dbReference type="PROSITE-ProRule" id="PRU00169"/>
    </source>
</evidence>
<protein>
    <submittedName>
        <fullName evidence="3">Response regulator transcription factor</fullName>
    </submittedName>
</protein>
<dbReference type="AlphaFoldDB" id="A0A4U0H5S1"/>
<dbReference type="Pfam" id="PF00072">
    <property type="entry name" value="Response_reg"/>
    <property type="match status" value="1"/>
</dbReference>
<dbReference type="Gene3D" id="2.40.50.1020">
    <property type="entry name" value="LytTr DNA-binding domain"/>
    <property type="match status" value="1"/>
</dbReference>
<dbReference type="InterPro" id="IPR046947">
    <property type="entry name" value="LytR-like"/>
</dbReference>